<reference evidence="7 10" key="3">
    <citation type="submission" date="2019-08" db="EMBL/GenBank/DDBJ databases">
        <title>In-depth cultivation of the pig gut microbiome towards novel bacterial diversity and tailored functional studies.</title>
        <authorList>
            <person name="Wylensek D."/>
            <person name="Hitch T.C.A."/>
            <person name="Clavel T."/>
        </authorList>
    </citation>
    <scope>NUCLEOTIDE SEQUENCE [LARGE SCALE GENOMIC DNA]</scope>
    <source>
        <strain evidence="7 10">WB01_CNA04</strain>
    </source>
</reference>
<dbReference type="Gene3D" id="3.40.50.720">
    <property type="entry name" value="NAD(P)-binding Rossmann-like Domain"/>
    <property type="match status" value="2"/>
</dbReference>
<evidence type="ECO:0000256" key="4">
    <source>
        <dbReference type="RuleBase" id="RU003719"/>
    </source>
</evidence>
<dbReference type="SUPFAM" id="SSF52283">
    <property type="entry name" value="Formate/glycerate dehydrogenase catalytic domain-like"/>
    <property type="match status" value="1"/>
</dbReference>
<accession>A0A1G6II62</accession>
<organism evidence="8 9">
    <name type="scientific">Parafannyhessea umbonata</name>
    <dbReference type="NCBI Taxonomy" id="604330"/>
    <lineage>
        <taxon>Bacteria</taxon>
        <taxon>Bacillati</taxon>
        <taxon>Actinomycetota</taxon>
        <taxon>Coriobacteriia</taxon>
        <taxon>Coriobacteriales</taxon>
        <taxon>Atopobiaceae</taxon>
        <taxon>Parafannyhessea</taxon>
    </lineage>
</organism>
<keyword evidence="2 4" id="KW-0560">Oxidoreductase</keyword>
<dbReference type="PANTHER" id="PTHR43026">
    <property type="entry name" value="2-HYDROXYACID DEHYDROGENASE HOMOLOG 1-RELATED"/>
    <property type="match status" value="1"/>
</dbReference>
<dbReference type="SUPFAM" id="SSF51735">
    <property type="entry name" value="NAD(P)-binding Rossmann-fold domains"/>
    <property type="match status" value="1"/>
</dbReference>
<feature type="domain" description="D-isomer specific 2-hydroxyacid dehydrogenase NAD-binding" evidence="6">
    <location>
        <begin position="111"/>
        <end position="300"/>
    </location>
</feature>
<evidence type="ECO:0000313" key="7">
    <source>
        <dbReference type="EMBL" id="MST59711.1"/>
    </source>
</evidence>
<evidence type="ECO:0000256" key="3">
    <source>
        <dbReference type="ARBA" id="ARBA00023027"/>
    </source>
</evidence>
<dbReference type="InterPro" id="IPR029753">
    <property type="entry name" value="D-isomer_DH_CS"/>
</dbReference>
<dbReference type="InterPro" id="IPR006139">
    <property type="entry name" value="D-isomer_2_OHA_DH_cat_dom"/>
</dbReference>
<name>A0A1G6II62_9ACTN</name>
<dbReference type="PROSITE" id="PS00671">
    <property type="entry name" value="D_2_HYDROXYACID_DH_3"/>
    <property type="match status" value="1"/>
</dbReference>
<dbReference type="Proteomes" id="UP000434342">
    <property type="component" value="Unassembled WGS sequence"/>
</dbReference>
<dbReference type="Pfam" id="PF00389">
    <property type="entry name" value="2-Hacid_dh"/>
    <property type="match status" value="1"/>
</dbReference>
<keyword evidence="3" id="KW-0520">NAD</keyword>
<evidence type="ECO:0000313" key="8">
    <source>
        <dbReference type="EMBL" id="SDC06110.1"/>
    </source>
</evidence>
<dbReference type="Pfam" id="PF02826">
    <property type="entry name" value="2-Hacid_dh_C"/>
    <property type="match status" value="1"/>
</dbReference>
<evidence type="ECO:0000256" key="2">
    <source>
        <dbReference type="ARBA" id="ARBA00023002"/>
    </source>
</evidence>
<dbReference type="EMBL" id="VUND01000001">
    <property type="protein sequence ID" value="MST59711.1"/>
    <property type="molecule type" value="Genomic_DNA"/>
</dbReference>
<comment type="similarity">
    <text evidence="1 4">Belongs to the D-isomer specific 2-hydroxyacid dehydrogenase family.</text>
</comment>
<evidence type="ECO:0000259" key="6">
    <source>
        <dbReference type="Pfam" id="PF02826"/>
    </source>
</evidence>
<evidence type="ECO:0000313" key="9">
    <source>
        <dbReference type="Proteomes" id="UP000198528"/>
    </source>
</evidence>
<dbReference type="EMBL" id="FMZL01000002">
    <property type="protein sequence ID" value="SDC06110.1"/>
    <property type="molecule type" value="Genomic_DNA"/>
</dbReference>
<evidence type="ECO:0000259" key="5">
    <source>
        <dbReference type="Pfam" id="PF00389"/>
    </source>
</evidence>
<dbReference type="RefSeq" id="WP_090845034.1">
    <property type="nucleotide sequence ID" value="NZ_FMZL01000002.1"/>
</dbReference>
<dbReference type="PANTHER" id="PTHR43026:SF1">
    <property type="entry name" value="2-HYDROXYACID DEHYDROGENASE HOMOLOG 1-RELATED"/>
    <property type="match status" value="1"/>
</dbReference>
<dbReference type="InterPro" id="IPR006140">
    <property type="entry name" value="D-isomer_DH_NAD-bd"/>
</dbReference>
<dbReference type="Proteomes" id="UP000198528">
    <property type="component" value="Unassembled WGS sequence"/>
</dbReference>
<dbReference type="STRING" id="604330.SAMN04489857_0360"/>
<dbReference type="GO" id="GO:0008720">
    <property type="term" value="F:D-lactate dehydrogenase (NAD+) activity"/>
    <property type="evidence" value="ECO:0007669"/>
    <property type="project" value="TreeGrafter"/>
</dbReference>
<evidence type="ECO:0000256" key="1">
    <source>
        <dbReference type="ARBA" id="ARBA00005854"/>
    </source>
</evidence>
<dbReference type="InterPro" id="IPR036291">
    <property type="entry name" value="NAD(P)-bd_dom_sf"/>
</dbReference>
<feature type="domain" description="D-isomer specific 2-hydroxyacid dehydrogenase catalytic" evidence="5">
    <location>
        <begin position="9"/>
        <end position="326"/>
    </location>
</feature>
<evidence type="ECO:0000313" key="10">
    <source>
        <dbReference type="Proteomes" id="UP000434342"/>
    </source>
</evidence>
<sequence length="334" mass="36379">MKVLFFGTRGYDKKSFSKELPNYPDVQVDFTEVNLTPTTAALAKGYDAVCAFVNADVSAMTLEILRGLGVGLVLMRCAGFDAVNVDFAKSIGMKVTRVPAYSPEAIAEHAIALALCADRHIHKAYIRVRENDFSLDGLVGHTLHGKTAGIIGTGRIGAALARICKGFGMTVLGADLYPNQKLVDDGVIDKYVDYDTIYEQADLISLHAFLNEESYHLVNDDTIAKMKDGVILINTARGGLVDIEALIRGIRSGKIGAAGLDVYEGENANVYQNREDQILGHSITARLCSFPNVVLTSHQAFFTYEALQQIAQVTLDNAERYAKGEEFSERSVVC</sequence>
<protein>
    <submittedName>
        <fullName evidence="7">2-hydroxyacid dehydrogenase</fullName>
    </submittedName>
    <submittedName>
        <fullName evidence="8">D-lactate dehydrogenase</fullName>
    </submittedName>
</protein>
<dbReference type="AlphaFoldDB" id="A0A1G6II62"/>
<gene>
    <name evidence="7" type="ORF">FYJ69_02125</name>
    <name evidence="8" type="ORF">SAMN04487824_102186</name>
</gene>
<reference evidence="8" key="2">
    <citation type="submission" date="2016-10" db="EMBL/GenBank/DDBJ databases">
        <authorList>
            <person name="de Groot N.N."/>
        </authorList>
    </citation>
    <scope>NUCLEOTIDE SEQUENCE [LARGE SCALE GENOMIC DNA]</scope>
    <source>
        <strain evidence="8">DSM 22619</strain>
    </source>
</reference>
<proteinExistence type="inferred from homology"/>
<dbReference type="CDD" id="cd12183">
    <property type="entry name" value="LDH_like_2"/>
    <property type="match status" value="1"/>
</dbReference>
<reference evidence="9" key="1">
    <citation type="submission" date="2016-10" db="EMBL/GenBank/DDBJ databases">
        <authorList>
            <person name="Varghese N."/>
            <person name="Submissions S."/>
        </authorList>
    </citation>
    <scope>NUCLEOTIDE SEQUENCE [LARGE SCALE GENOMIC DNA]</scope>
    <source>
        <strain evidence="9">DSM 22619</strain>
    </source>
</reference>
<dbReference type="InterPro" id="IPR058205">
    <property type="entry name" value="D-LDH-like"/>
</dbReference>
<keyword evidence="9" id="KW-1185">Reference proteome</keyword>
<dbReference type="GO" id="GO:0051287">
    <property type="term" value="F:NAD binding"/>
    <property type="evidence" value="ECO:0007669"/>
    <property type="project" value="InterPro"/>
</dbReference>